<keyword evidence="2" id="KW-1185">Reference proteome</keyword>
<evidence type="ECO:0000313" key="1">
    <source>
        <dbReference type="EMBL" id="CAI4215912.1"/>
    </source>
</evidence>
<name>A0A9P1H4M2_9PEZI</name>
<accession>A0A9P1H4M2</accession>
<dbReference type="AlphaFoldDB" id="A0A9P1H4M2"/>
<gene>
    <name evidence="1" type="ORF">PPNO1_LOCUS5586</name>
</gene>
<organism evidence="1 2">
    <name type="scientific">Parascedosporium putredinis</name>
    <dbReference type="NCBI Taxonomy" id="1442378"/>
    <lineage>
        <taxon>Eukaryota</taxon>
        <taxon>Fungi</taxon>
        <taxon>Dikarya</taxon>
        <taxon>Ascomycota</taxon>
        <taxon>Pezizomycotina</taxon>
        <taxon>Sordariomycetes</taxon>
        <taxon>Hypocreomycetidae</taxon>
        <taxon>Microascales</taxon>
        <taxon>Microascaceae</taxon>
        <taxon>Parascedosporium</taxon>
    </lineage>
</organism>
<evidence type="ECO:0000313" key="2">
    <source>
        <dbReference type="Proteomes" id="UP000838763"/>
    </source>
</evidence>
<dbReference type="EMBL" id="CALLCH030000013">
    <property type="protein sequence ID" value="CAI4215912.1"/>
    <property type="molecule type" value="Genomic_DNA"/>
</dbReference>
<dbReference type="Proteomes" id="UP000838763">
    <property type="component" value="Unassembled WGS sequence"/>
</dbReference>
<proteinExistence type="predicted"/>
<protein>
    <submittedName>
        <fullName evidence="1">Uncharacterized protein</fullName>
    </submittedName>
</protein>
<comment type="caution">
    <text evidence="1">The sequence shown here is derived from an EMBL/GenBank/DDBJ whole genome shotgun (WGS) entry which is preliminary data.</text>
</comment>
<reference evidence="1" key="1">
    <citation type="submission" date="2022-11" db="EMBL/GenBank/DDBJ databases">
        <authorList>
            <person name="Scott C."/>
            <person name="Bruce N."/>
        </authorList>
    </citation>
    <scope>NUCLEOTIDE SEQUENCE</scope>
</reference>
<sequence>MVSPTPLIIGADRFSSTPARLTASIGAPKFQEAAAGVFSQTQYSGGIKGQIAIYPLVVVAIVNWARLPTSKFETNGHTPSPS</sequence>